<dbReference type="AlphaFoldDB" id="A0A8H4XH73"/>
<reference evidence="3" key="1">
    <citation type="journal article" date="2020" name="BMC Genomics">
        <title>Correction to: Identification and distribution of gene clusters required for synthesis of sphingolipid metabolism inhibitors in diverse species of the filamentous fungus Fusarium.</title>
        <authorList>
            <person name="Kim H.S."/>
            <person name="Lohmar J.M."/>
            <person name="Busman M."/>
            <person name="Brown D.W."/>
            <person name="Naumann T.A."/>
            <person name="Divon H.H."/>
            <person name="Lysoe E."/>
            <person name="Uhlig S."/>
            <person name="Proctor R.H."/>
        </authorList>
    </citation>
    <scope>NUCLEOTIDE SEQUENCE</scope>
    <source>
        <strain evidence="3">NRRL 22465</strain>
    </source>
</reference>
<gene>
    <name evidence="3" type="ORF">FZEAL_9102</name>
</gene>
<accession>A0A8H4XH73</accession>
<keyword evidence="4" id="KW-1185">Reference proteome</keyword>
<evidence type="ECO:0000313" key="4">
    <source>
        <dbReference type="Proteomes" id="UP000635477"/>
    </source>
</evidence>
<reference evidence="3" key="2">
    <citation type="submission" date="2020-05" db="EMBL/GenBank/DDBJ databases">
        <authorList>
            <person name="Kim H.-S."/>
            <person name="Proctor R.H."/>
            <person name="Brown D.W."/>
        </authorList>
    </citation>
    <scope>NUCLEOTIDE SEQUENCE</scope>
    <source>
        <strain evidence="3">NRRL 22465</strain>
    </source>
</reference>
<feature type="region of interest" description="Disordered" evidence="1">
    <location>
        <begin position="139"/>
        <end position="183"/>
    </location>
</feature>
<evidence type="ECO:0000256" key="2">
    <source>
        <dbReference type="SAM" id="SignalP"/>
    </source>
</evidence>
<sequence length="205" mass="21612">MITQTLVWGLCAFIAPLLVDAKLPTTQWATETVFLPSRSTGSASTIYASVITESGSKTEYLLACQTNFGSSYTCDGDFNGVTVTYDESAMSVAFGATTYDCELGSSAVCATRTMSSDADQTTTLGASESASRMTAIAVVQESKKKPKAKPKSSKGSSKSCKHSSRSSCSKSTKKTDDDRSTGSTVTWNWGALALLGGAYVAYNLR</sequence>
<proteinExistence type="predicted"/>
<evidence type="ECO:0000256" key="1">
    <source>
        <dbReference type="SAM" id="MobiDB-lite"/>
    </source>
</evidence>
<keyword evidence="2" id="KW-0732">Signal</keyword>
<evidence type="ECO:0000313" key="3">
    <source>
        <dbReference type="EMBL" id="KAF4973955.1"/>
    </source>
</evidence>
<feature type="signal peptide" evidence="2">
    <location>
        <begin position="1"/>
        <end position="21"/>
    </location>
</feature>
<name>A0A8H4XH73_9HYPO</name>
<feature type="chain" id="PRO_5034031096" evidence="2">
    <location>
        <begin position="22"/>
        <end position="205"/>
    </location>
</feature>
<dbReference type="OrthoDB" id="5146670at2759"/>
<dbReference type="EMBL" id="JABEYC010000823">
    <property type="protein sequence ID" value="KAF4973955.1"/>
    <property type="molecule type" value="Genomic_DNA"/>
</dbReference>
<comment type="caution">
    <text evidence="3">The sequence shown here is derived from an EMBL/GenBank/DDBJ whole genome shotgun (WGS) entry which is preliminary data.</text>
</comment>
<dbReference type="Proteomes" id="UP000635477">
    <property type="component" value="Unassembled WGS sequence"/>
</dbReference>
<protein>
    <submittedName>
        <fullName evidence="3">Uncharacterized protein</fullName>
    </submittedName>
</protein>
<organism evidence="3 4">
    <name type="scientific">Fusarium zealandicum</name>
    <dbReference type="NCBI Taxonomy" id="1053134"/>
    <lineage>
        <taxon>Eukaryota</taxon>
        <taxon>Fungi</taxon>
        <taxon>Dikarya</taxon>
        <taxon>Ascomycota</taxon>
        <taxon>Pezizomycotina</taxon>
        <taxon>Sordariomycetes</taxon>
        <taxon>Hypocreomycetidae</taxon>
        <taxon>Hypocreales</taxon>
        <taxon>Nectriaceae</taxon>
        <taxon>Fusarium</taxon>
        <taxon>Fusarium staphyleae species complex</taxon>
    </lineage>
</organism>